<dbReference type="EMBL" id="UHIO01000001">
    <property type="protein sequence ID" value="SUP42433.1"/>
    <property type="molecule type" value="Genomic_DNA"/>
</dbReference>
<evidence type="ECO:0000313" key="3">
    <source>
        <dbReference type="Proteomes" id="UP000255367"/>
    </source>
</evidence>
<keyword evidence="1" id="KW-0812">Transmembrane</keyword>
<gene>
    <name evidence="2" type="ORF">NCTC12020_00856</name>
</gene>
<keyword evidence="1" id="KW-1133">Transmembrane helix</keyword>
<dbReference type="OrthoDB" id="9858367at2"/>
<dbReference type="RefSeq" id="WP_115310066.1">
    <property type="nucleotide sequence ID" value="NZ_UHIO01000001.1"/>
</dbReference>
<feature type="transmembrane region" description="Helical" evidence="1">
    <location>
        <begin position="35"/>
        <end position="55"/>
    </location>
</feature>
<name>A0A380NJU0_9FIRM</name>
<reference evidence="2 3" key="1">
    <citation type="submission" date="2018-06" db="EMBL/GenBank/DDBJ databases">
        <authorList>
            <consortium name="Pathogen Informatics"/>
            <person name="Doyle S."/>
        </authorList>
    </citation>
    <scope>NUCLEOTIDE SEQUENCE [LARGE SCALE GENOMIC DNA]</scope>
    <source>
        <strain evidence="2 3">NCTC12020</strain>
    </source>
</reference>
<keyword evidence="1" id="KW-0472">Membrane</keyword>
<dbReference type="AlphaFoldDB" id="A0A380NJU0"/>
<proteinExistence type="predicted"/>
<organism evidence="2 3">
    <name type="scientific">Veillonella criceti</name>
    <dbReference type="NCBI Taxonomy" id="103891"/>
    <lineage>
        <taxon>Bacteria</taxon>
        <taxon>Bacillati</taxon>
        <taxon>Bacillota</taxon>
        <taxon>Negativicutes</taxon>
        <taxon>Veillonellales</taxon>
        <taxon>Veillonellaceae</taxon>
        <taxon>Veillonella</taxon>
    </lineage>
</organism>
<sequence>MRIIDDIVRPILYSVTGFGLVATVGTVDVGQADGATIWAVVATSAACYFAAELLGKRHV</sequence>
<dbReference type="Proteomes" id="UP000255367">
    <property type="component" value="Unassembled WGS sequence"/>
</dbReference>
<feature type="transmembrane region" description="Helical" evidence="1">
    <location>
        <begin position="12"/>
        <end position="29"/>
    </location>
</feature>
<keyword evidence="3" id="KW-1185">Reference proteome</keyword>
<accession>A0A380NJU0</accession>
<protein>
    <submittedName>
        <fullName evidence="2">Uncharacterized protein</fullName>
    </submittedName>
</protein>
<evidence type="ECO:0000313" key="2">
    <source>
        <dbReference type="EMBL" id="SUP42433.1"/>
    </source>
</evidence>
<evidence type="ECO:0000256" key="1">
    <source>
        <dbReference type="SAM" id="Phobius"/>
    </source>
</evidence>